<organism evidence="3 4">
    <name type="scientific">Aspergillus udagawae</name>
    <dbReference type="NCBI Taxonomy" id="91492"/>
    <lineage>
        <taxon>Eukaryota</taxon>
        <taxon>Fungi</taxon>
        <taxon>Dikarya</taxon>
        <taxon>Ascomycota</taxon>
        <taxon>Pezizomycotina</taxon>
        <taxon>Eurotiomycetes</taxon>
        <taxon>Eurotiomycetidae</taxon>
        <taxon>Eurotiales</taxon>
        <taxon>Aspergillaceae</taxon>
        <taxon>Aspergillus</taxon>
        <taxon>Aspergillus subgen. Fumigati</taxon>
    </lineage>
</organism>
<dbReference type="AlphaFoldDB" id="A0A8E0QYQ0"/>
<feature type="region of interest" description="Disordered" evidence="1">
    <location>
        <begin position="247"/>
        <end position="270"/>
    </location>
</feature>
<accession>A0A8E0QYQ0</accession>
<sequence>MLVCLVGSITAFSILVDLAISIASYMLQESPSNEPNPTKWSSVSLTAVNFILVGILSYRLFLESESQATEWVLWKIRARALFSLIIFINLGIISGERVRHLYFNSPKSSSSSVWLSMDVAHAVVWTMSAYCQGFLCALSFVLSNILDNQSGRVSNPPIDIGRTAESVFSTANLISPQSPQWRNPLLSPVPSFLEPLPSPQSEMSIRTSILRSPLPNYYTCKEPEPLFLQTRSREKSLQSTPSIDTVIRCPESSNEDSAEALKPTPTPTAGESLLDAIEKNIHPLFRPSTPYLSPMPNMSTAIIAPLRSHDQTTMSLPRQREVVDPQLSPETAQPMLPFYVLNATARNSLARYEDSKVQVTRG</sequence>
<keyword evidence="2" id="KW-1133">Transmembrane helix</keyword>
<reference evidence="3" key="2">
    <citation type="submission" date="2021-01" db="EMBL/GenBank/DDBJ databases">
        <title>Pan-genome distribution and transcriptional activeness of fungal secondary metabolism genes in Aspergillus section Fumigati.</title>
        <authorList>
            <person name="Takahashi H."/>
            <person name="Umemura M."/>
            <person name="Ninomiya A."/>
            <person name="Kusuya Y."/>
            <person name="Urayama S."/>
            <person name="Shimizu M."/>
            <person name="Watanabe A."/>
            <person name="Kamei K."/>
            <person name="Yaguchi T."/>
            <person name="Hagiwara D."/>
        </authorList>
    </citation>
    <scope>NUCLEOTIDE SEQUENCE</scope>
    <source>
        <strain evidence="3">IFM 46973</strain>
    </source>
</reference>
<feature type="transmembrane region" description="Helical" evidence="2">
    <location>
        <begin position="43"/>
        <end position="61"/>
    </location>
</feature>
<dbReference type="GeneID" id="66996723"/>
<gene>
    <name evidence="3" type="ORF">Aud_009246</name>
</gene>
<dbReference type="EMBL" id="BBXM02000007">
    <property type="protein sequence ID" value="GIC92775.1"/>
    <property type="molecule type" value="Genomic_DNA"/>
</dbReference>
<keyword evidence="2" id="KW-0812">Transmembrane</keyword>
<feature type="transmembrane region" description="Helical" evidence="2">
    <location>
        <begin position="122"/>
        <end position="142"/>
    </location>
</feature>
<evidence type="ECO:0000256" key="2">
    <source>
        <dbReference type="SAM" id="Phobius"/>
    </source>
</evidence>
<dbReference type="RefSeq" id="XP_043150041.1">
    <property type="nucleotide sequence ID" value="XM_043294106.1"/>
</dbReference>
<proteinExistence type="predicted"/>
<feature type="transmembrane region" description="Helical" evidence="2">
    <location>
        <begin position="81"/>
        <end position="102"/>
    </location>
</feature>
<protein>
    <submittedName>
        <fullName evidence="3">Uncharacterized protein</fullName>
    </submittedName>
</protein>
<dbReference type="Proteomes" id="UP000036893">
    <property type="component" value="Unassembled WGS sequence"/>
</dbReference>
<comment type="caution">
    <text evidence="3">The sequence shown here is derived from an EMBL/GenBank/DDBJ whole genome shotgun (WGS) entry which is preliminary data.</text>
</comment>
<keyword evidence="2" id="KW-0472">Membrane</keyword>
<evidence type="ECO:0000256" key="1">
    <source>
        <dbReference type="SAM" id="MobiDB-lite"/>
    </source>
</evidence>
<evidence type="ECO:0000313" key="3">
    <source>
        <dbReference type="EMBL" id="GIC92775.1"/>
    </source>
</evidence>
<reference evidence="3" key="1">
    <citation type="journal article" date="2015" name="Genome Announc.">
        <title>Draft Genome Sequence of the Pathogenic Filamentous Fungus Aspergillus udagawae Strain IFM 46973T.</title>
        <authorList>
            <person name="Kusuya Y."/>
            <person name="Takahashi-Nakaguchi A."/>
            <person name="Takahashi H."/>
            <person name="Yaguchi T."/>
        </authorList>
    </citation>
    <scope>NUCLEOTIDE SEQUENCE</scope>
    <source>
        <strain evidence="3">IFM 46973</strain>
    </source>
</reference>
<name>A0A8E0QYQ0_9EURO</name>
<evidence type="ECO:0000313" key="4">
    <source>
        <dbReference type="Proteomes" id="UP000036893"/>
    </source>
</evidence>